<dbReference type="Gene3D" id="1.10.238.10">
    <property type="entry name" value="EF-hand"/>
    <property type="match status" value="1"/>
</dbReference>
<dbReference type="SMART" id="SM00054">
    <property type="entry name" value="EFh"/>
    <property type="match status" value="3"/>
</dbReference>
<dbReference type="Pfam" id="PF13202">
    <property type="entry name" value="EF-hand_5"/>
    <property type="match status" value="3"/>
</dbReference>
<accession>A0ABN8AZE1</accession>
<evidence type="ECO:0000256" key="1">
    <source>
        <dbReference type="ARBA" id="ARBA00022837"/>
    </source>
</evidence>
<proteinExistence type="predicted"/>
<feature type="domain" description="EF-hand" evidence="2">
    <location>
        <begin position="5"/>
        <end position="41"/>
    </location>
</feature>
<keyword evidence="4" id="KW-1185">Reference proteome</keyword>
<dbReference type="PROSITE" id="PS50222">
    <property type="entry name" value="EF_HAND_2"/>
    <property type="match status" value="3"/>
</dbReference>
<keyword evidence="1" id="KW-0106">Calcium</keyword>
<organism evidence="3 4">
    <name type="scientific">Chilo suppressalis</name>
    <name type="common">Asiatic rice borer moth</name>
    <dbReference type="NCBI Taxonomy" id="168631"/>
    <lineage>
        <taxon>Eukaryota</taxon>
        <taxon>Metazoa</taxon>
        <taxon>Ecdysozoa</taxon>
        <taxon>Arthropoda</taxon>
        <taxon>Hexapoda</taxon>
        <taxon>Insecta</taxon>
        <taxon>Pterygota</taxon>
        <taxon>Neoptera</taxon>
        <taxon>Endopterygota</taxon>
        <taxon>Lepidoptera</taxon>
        <taxon>Glossata</taxon>
        <taxon>Ditrysia</taxon>
        <taxon>Pyraloidea</taxon>
        <taxon>Crambidae</taxon>
        <taxon>Crambinae</taxon>
        <taxon>Chilo</taxon>
    </lineage>
</organism>
<dbReference type="InterPro" id="IPR002048">
    <property type="entry name" value="EF_hand_dom"/>
</dbReference>
<dbReference type="SUPFAM" id="SSF47473">
    <property type="entry name" value="EF-hand"/>
    <property type="match status" value="1"/>
</dbReference>
<feature type="domain" description="EF-hand" evidence="2">
    <location>
        <begin position="70"/>
        <end position="92"/>
    </location>
</feature>
<protein>
    <recommendedName>
        <fullName evidence="2">EF-hand domain-containing protein</fullName>
    </recommendedName>
</protein>
<evidence type="ECO:0000259" key="2">
    <source>
        <dbReference type="PROSITE" id="PS50222"/>
    </source>
</evidence>
<name>A0ABN8AZE1_CHISP</name>
<reference evidence="3" key="1">
    <citation type="submission" date="2021-12" db="EMBL/GenBank/DDBJ databases">
        <authorList>
            <person name="King R."/>
        </authorList>
    </citation>
    <scope>NUCLEOTIDE SEQUENCE</scope>
</reference>
<evidence type="ECO:0000313" key="4">
    <source>
        <dbReference type="Proteomes" id="UP001153292"/>
    </source>
</evidence>
<gene>
    <name evidence="3" type="ORF">CHILSU_LOCUS4283</name>
</gene>
<dbReference type="Proteomes" id="UP001153292">
    <property type="component" value="Chromosome 18"/>
</dbReference>
<dbReference type="InterPro" id="IPR018247">
    <property type="entry name" value="EF_Hand_1_Ca_BS"/>
</dbReference>
<dbReference type="EMBL" id="OU963911">
    <property type="protein sequence ID" value="CAH0401069.1"/>
    <property type="molecule type" value="Genomic_DNA"/>
</dbReference>
<evidence type="ECO:0000313" key="3">
    <source>
        <dbReference type="EMBL" id="CAH0401069.1"/>
    </source>
</evidence>
<sequence>MVSDFRKKKLLHVFTAFFDTNKSGSIDKKDFELAAEKIAKLRGWKEGDAPYKKVQESLTAIWNGLQSGADADKDGQVSVDEWNTMWENFSKNPAGAAEWQRLYAKFIFELEDASNDGAIDSEEFSSVYASLGLDKAEAVAAFGKMAQGKPNITWQQFQVLWNEYFASEDVNAPGNFIFGKTNF</sequence>
<dbReference type="InterPro" id="IPR011992">
    <property type="entry name" value="EF-hand-dom_pair"/>
</dbReference>
<dbReference type="PROSITE" id="PS00018">
    <property type="entry name" value="EF_HAND_1"/>
    <property type="match status" value="3"/>
</dbReference>
<feature type="domain" description="EF-hand" evidence="2">
    <location>
        <begin position="99"/>
        <end position="134"/>
    </location>
</feature>